<dbReference type="Pfam" id="PF00440">
    <property type="entry name" value="TetR_N"/>
    <property type="match status" value="1"/>
</dbReference>
<dbReference type="InterPro" id="IPR050624">
    <property type="entry name" value="HTH-type_Tx_Regulator"/>
</dbReference>
<dbReference type="InterPro" id="IPR001647">
    <property type="entry name" value="HTH_TetR"/>
</dbReference>
<dbReference type="GO" id="GO:0003677">
    <property type="term" value="F:DNA binding"/>
    <property type="evidence" value="ECO:0007669"/>
    <property type="project" value="UniProtKB-KW"/>
</dbReference>
<dbReference type="AlphaFoldDB" id="A0A382EXP8"/>
<feature type="domain" description="HTH tetR-type" evidence="2">
    <location>
        <begin position="5"/>
        <end position="65"/>
    </location>
</feature>
<proteinExistence type="predicted"/>
<dbReference type="PANTHER" id="PTHR43479">
    <property type="entry name" value="ACREF/ENVCD OPERON REPRESSOR-RELATED"/>
    <property type="match status" value="1"/>
</dbReference>
<dbReference type="PROSITE" id="PS01081">
    <property type="entry name" value="HTH_TETR_1"/>
    <property type="match status" value="1"/>
</dbReference>
<dbReference type="PANTHER" id="PTHR43479:SF11">
    <property type="entry name" value="ACREF_ENVCD OPERON REPRESSOR-RELATED"/>
    <property type="match status" value="1"/>
</dbReference>
<organism evidence="3">
    <name type="scientific">marine metagenome</name>
    <dbReference type="NCBI Taxonomy" id="408172"/>
    <lineage>
        <taxon>unclassified sequences</taxon>
        <taxon>metagenomes</taxon>
        <taxon>ecological metagenomes</taxon>
    </lineage>
</organism>
<gene>
    <name evidence="3" type="ORF">METZ01_LOCUS207738</name>
</gene>
<dbReference type="InterPro" id="IPR054580">
    <property type="entry name" value="SlmA-like_C"/>
</dbReference>
<dbReference type="EMBL" id="UINC01046622">
    <property type="protein sequence ID" value="SVB54884.1"/>
    <property type="molecule type" value="Genomic_DNA"/>
</dbReference>
<dbReference type="PROSITE" id="PS50977">
    <property type="entry name" value="HTH_TETR_2"/>
    <property type="match status" value="1"/>
</dbReference>
<dbReference type="InterPro" id="IPR023772">
    <property type="entry name" value="DNA-bd_HTH_TetR-type_CS"/>
</dbReference>
<dbReference type="SUPFAM" id="SSF46689">
    <property type="entry name" value="Homeodomain-like"/>
    <property type="match status" value="1"/>
</dbReference>
<dbReference type="Gene3D" id="1.10.357.10">
    <property type="entry name" value="Tetracycline Repressor, domain 2"/>
    <property type="match status" value="1"/>
</dbReference>
<reference evidence="3" key="1">
    <citation type="submission" date="2018-05" db="EMBL/GenBank/DDBJ databases">
        <authorList>
            <person name="Lanie J.A."/>
            <person name="Ng W.-L."/>
            <person name="Kazmierczak K.M."/>
            <person name="Andrzejewski T.M."/>
            <person name="Davidsen T.M."/>
            <person name="Wayne K.J."/>
            <person name="Tettelin H."/>
            <person name="Glass J.I."/>
            <person name="Rusch D."/>
            <person name="Podicherti R."/>
            <person name="Tsui H.-C.T."/>
            <person name="Winkler M.E."/>
        </authorList>
    </citation>
    <scope>NUCLEOTIDE SEQUENCE</scope>
</reference>
<accession>A0A382EXP8</accession>
<name>A0A382EXP8_9ZZZZ</name>
<dbReference type="InterPro" id="IPR009057">
    <property type="entry name" value="Homeodomain-like_sf"/>
</dbReference>
<evidence type="ECO:0000259" key="2">
    <source>
        <dbReference type="PROSITE" id="PS50977"/>
    </source>
</evidence>
<keyword evidence="1" id="KW-0238">DNA-binding</keyword>
<evidence type="ECO:0000256" key="1">
    <source>
        <dbReference type="ARBA" id="ARBA00023125"/>
    </source>
</evidence>
<protein>
    <recommendedName>
        <fullName evidence="2">HTH tetR-type domain-containing protein</fullName>
    </recommendedName>
</protein>
<dbReference type="NCBIfam" id="NF007015">
    <property type="entry name" value="PRK09480.1"/>
    <property type="match status" value="1"/>
</dbReference>
<dbReference type="Pfam" id="PF22276">
    <property type="entry name" value="SlmA-like_C"/>
    <property type="match status" value="1"/>
</dbReference>
<evidence type="ECO:0000313" key="3">
    <source>
        <dbReference type="EMBL" id="SVB54884.1"/>
    </source>
</evidence>
<sequence>MEKLKPRQLDIMQNLVKMLEANGPVKITTASLAKNCGITEAAIYRHFPSKRKIYEGLVDFCEQSLFDLIGNINSSEDPSLKKAKNIIILLVSFCEKNPGLARLLTREAFSVDEASLDNRIKQILSKIELIIKQNLQKYEQETKKKLLLPTASSANLLLAFAEGTIQQFVRSGFQEKPFPRMSDQTEFLTKSLTK</sequence>